<evidence type="ECO:0000313" key="10">
    <source>
        <dbReference type="Proteomes" id="UP000320216"/>
    </source>
</evidence>
<dbReference type="AlphaFoldDB" id="A0A5B8LZK6"/>
<organism evidence="9 10">
    <name type="scientific">Humibacter ginsenosidimutans</name>
    <dbReference type="NCBI Taxonomy" id="2599293"/>
    <lineage>
        <taxon>Bacteria</taxon>
        <taxon>Bacillati</taxon>
        <taxon>Actinomycetota</taxon>
        <taxon>Actinomycetes</taxon>
        <taxon>Micrococcales</taxon>
        <taxon>Microbacteriaceae</taxon>
        <taxon>Humibacter</taxon>
    </lineage>
</organism>
<keyword evidence="2" id="KW-0479">Metal-binding</keyword>
<dbReference type="InterPro" id="IPR052173">
    <property type="entry name" value="Beta-lactam_resp_regulator"/>
</dbReference>
<keyword evidence="4 6" id="KW-0862">Zinc</keyword>
<evidence type="ECO:0000256" key="4">
    <source>
        <dbReference type="ARBA" id="ARBA00022833"/>
    </source>
</evidence>
<evidence type="ECO:0000256" key="2">
    <source>
        <dbReference type="ARBA" id="ARBA00022723"/>
    </source>
</evidence>
<keyword evidence="7" id="KW-1133">Transmembrane helix</keyword>
<dbReference type="Pfam" id="PF01435">
    <property type="entry name" value="Peptidase_M48"/>
    <property type="match status" value="1"/>
</dbReference>
<dbReference type="PANTHER" id="PTHR34978">
    <property type="entry name" value="POSSIBLE SENSOR-TRANSDUCER PROTEIN BLAR"/>
    <property type="match status" value="1"/>
</dbReference>
<comment type="cofactor">
    <cofactor evidence="6">
        <name>Zn(2+)</name>
        <dbReference type="ChEBI" id="CHEBI:29105"/>
    </cofactor>
    <text evidence="6">Binds 1 zinc ion per subunit.</text>
</comment>
<evidence type="ECO:0000256" key="7">
    <source>
        <dbReference type="SAM" id="Phobius"/>
    </source>
</evidence>
<dbReference type="OrthoDB" id="9785340at2"/>
<evidence type="ECO:0000256" key="3">
    <source>
        <dbReference type="ARBA" id="ARBA00022801"/>
    </source>
</evidence>
<dbReference type="GO" id="GO:0006508">
    <property type="term" value="P:proteolysis"/>
    <property type="evidence" value="ECO:0007669"/>
    <property type="project" value="UniProtKB-KW"/>
</dbReference>
<feature type="domain" description="Peptidase M48" evidence="8">
    <location>
        <begin position="138"/>
        <end position="201"/>
    </location>
</feature>
<feature type="transmembrane region" description="Helical" evidence="7">
    <location>
        <begin position="89"/>
        <end position="110"/>
    </location>
</feature>
<comment type="similarity">
    <text evidence="6">Belongs to the peptidase M48 family.</text>
</comment>
<evidence type="ECO:0000313" key="9">
    <source>
        <dbReference type="EMBL" id="QDZ13797.1"/>
    </source>
</evidence>
<accession>A0A5B8LZK6</accession>
<dbReference type="PANTHER" id="PTHR34978:SF3">
    <property type="entry name" value="SLR0241 PROTEIN"/>
    <property type="match status" value="1"/>
</dbReference>
<keyword evidence="10" id="KW-1185">Reference proteome</keyword>
<feature type="transmembrane region" description="Helical" evidence="7">
    <location>
        <begin position="295"/>
        <end position="317"/>
    </location>
</feature>
<dbReference type="EMBL" id="CP042305">
    <property type="protein sequence ID" value="QDZ13797.1"/>
    <property type="molecule type" value="Genomic_DNA"/>
</dbReference>
<protein>
    <submittedName>
        <fullName evidence="9">M56 family metallopeptidase</fullName>
    </submittedName>
</protein>
<dbReference type="Proteomes" id="UP000320216">
    <property type="component" value="Chromosome"/>
</dbReference>
<evidence type="ECO:0000256" key="1">
    <source>
        <dbReference type="ARBA" id="ARBA00022670"/>
    </source>
</evidence>
<evidence type="ECO:0000256" key="6">
    <source>
        <dbReference type="RuleBase" id="RU003983"/>
    </source>
</evidence>
<dbReference type="GO" id="GO:0046872">
    <property type="term" value="F:metal ion binding"/>
    <property type="evidence" value="ECO:0007669"/>
    <property type="project" value="UniProtKB-KW"/>
</dbReference>
<gene>
    <name evidence="9" type="ORF">FPZ11_02415</name>
</gene>
<feature type="transmembrane region" description="Helical" evidence="7">
    <location>
        <begin position="34"/>
        <end position="60"/>
    </location>
</feature>
<sequence>MLAVAIALAVFAFALAWPVPVVLATAAWPRRMPGAALVLWQAIALAGGLSMIGSLLVFGLIPFGDDLPHAAGAFLADLVAGRLPADANFFEMFALAGAVLLGAHLLLNLVRTSWRAERQRRHHVQLLRLLSDPLPEQPGTRVIDHATPVAYCLPGAPRAVTVLSAGLLELLPDEELAAVVAHERAHVTQHHHVLQVAFSAWRSALPWFPIATRAHEAVGLLIELLADDQARRTVSERNLSRAVARVALAANGTGDGASSPVGPFSPVPATPAEWADARVARLTDVASTTAPALRLSVLACAVALVLVPTLMLLGPAVR</sequence>
<keyword evidence="7" id="KW-0812">Transmembrane</keyword>
<evidence type="ECO:0000259" key="8">
    <source>
        <dbReference type="Pfam" id="PF01435"/>
    </source>
</evidence>
<keyword evidence="7" id="KW-0472">Membrane</keyword>
<reference evidence="9 10" key="1">
    <citation type="submission" date="2019-07" db="EMBL/GenBank/DDBJ databases">
        <title>Full genome sequence of Humibacter sp. WJ7-1.</title>
        <authorList>
            <person name="Im W.-T."/>
        </authorList>
    </citation>
    <scope>NUCLEOTIDE SEQUENCE [LARGE SCALE GENOMIC DNA]</scope>
    <source>
        <strain evidence="9 10">WJ7-1</strain>
    </source>
</reference>
<keyword evidence="3 6" id="KW-0378">Hydrolase</keyword>
<keyword evidence="5 6" id="KW-0482">Metalloprotease</keyword>
<dbReference type="KEGG" id="huw:FPZ11_02415"/>
<dbReference type="GO" id="GO:0004222">
    <property type="term" value="F:metalloendopeptidase activity"/>
    <property type="evidence" value="ECO:0007669"/>
    <property type="project" value="InterPro"/>
</dbReference>
<dbReference type="CDD" id="cd07326">
    <property type="entry name" value="M56_BlaR1_MecR1_like"/>
    <property type="match status" value="1"/>
</dbReference>
<name>A0A5B8LZK6_9MICO</name>
<dbReference type="Gene3D" id="3.30.2010.10">
    <property type="entry name" value="Metalloproteases ('zincins'), catalytic domain"/>
    <property type="match status" value="1"/>
</dbReference>
<keyword evidence="1 6" id="KW-0645">Protease</keyword>
<dbReference type="InterPro" id="IPR001915">
    <property type="entry name" value="Peptidase_M48"/>
</dbReference>
<dbReference type="RefSeq" id="WP_146318075.1">
    <property type="nucleotide sequence ID" value="NZ_CP042305.1"/>
</dbReference>
<evidence type="ECO:0000256" key="5">
    <source>
        <dbReference type="ARBA" id="ARBA00023049"/>
    </source>
</evidence>
<proteinExistence type="inferred from homology"/>